<dbReference type="Proteomes" id="UP000230233">
    <property type="component" value="Unassembled WGS sequence"/>
</dbReference>
<dbReference type="InterPro" id="IPR001810">
    <property type="entry name" value="F-box_dom"/>
</dbReference>
<protein>
    <recommendedName>
        <fullName evidence="1">F-box domain-containing protein</fullName>
    </recommendedName>
</protein>
<dbReference type="EMBL" id="PDUG01000007">
    <property type="protein sequence ID" value="PIC14691.1"/>
    <property type="molecule type" value="Genomic_DNA"/>
</dbReference>
<evidence type="ECO:0000313" key="2">
    <source>
        <dbReference type="EMBL" id="PIC14691.1"/>
    </source>
</evidence>
<organism evidence="2 3">
    <name type="scientific">Caenorhabditis nigoni</name>
    <dbReference type="NCBI Taxonomy" id="1611254"/>
    <lineage>
        <taxon>Eukaryota</taxon>
        <taxon>Metazoa</taxon>
        <taxon>Ecdysozoa</taxon>
        <taxon>Nematoda</taxon>
        <taxon>Chromadorea</taxon>
        <taxon>Rhabditida</taxon>
        <taxon>Rhabditina</taxon>
        <taxon>Rhabditomorpha</taxon>
        <taxon>Rhabditoidea</taxon>
        <taxon>Rhabditidae</taxon>
        <taxon>Peloderinae</taxon>
        <taxon>Caenorhabditis</taxon>
    </lineage>
</organism>
<dbReference type="Pfam" id="PF01827">
    <property type="entry name" value="FTH"/>
    <property type="match status" value="1"/>
</dbReference>
<gene>
    <name evidence="2" type="ORF">B9Z55_026915</name>
</gene>
<reference evidence="3" key="1">
    <citation type="submission" date="2017-10" db="EMBL/GenBank/DDBJ databases">
        <title>Rapid genome shrinkage in a self-fertile nematode reveals novel sperm competition proteins.</title>
        <authorList>
            <person name="Yin D."/>
            <person name="Schwarz E.M."/>
            <person name="Thomas C.G."/>
            <person name="Felde R.L."/>
            <person name="Korf I.F."/>
            <person name="Cutter A.D."/>
            <person name="Schartner C.M."/>
            <person name="Ralston E.J."/>
            <person name="Meyer B.J."/>
            <person name="Haag E.S."/>
        </authorList>
    </citation>
    <scope>NUCLEOTIDE SEQUENCE [LARGE SCALE GENOMIC DNA]</scope>
    <source>
        <strain evidence="3">JU1422</strain>
    </source>
</reference>
<keyword evidence="3" id="KW-1185">Reference proteome</keyword>
<dbReference type="PANTHER" id="PTHR23015:SF4">
    <property type="entry name" value="DUF38 DOMAIN-CONTAINING PROTEIN-RELATED"/>
    <property type="match status" value="1"/>
</dbReference>
<evidence type="ECO:0000313" key="3">
    <source>
        <dbReference type="Proteomes" id="UP000230233"/>
    </source>
</evidence>
<dbReference type="GO" id="GO:0045087">
    <property type="term" value="P:innate immune response"/>
    <property type="evidence" value="ECO:0007669"/>
    <property type="project" value="TreeGrafter"/>
</dbReference>
<name>A0A2G5SII0_9PELO</name>
<feature type="domain" description="F-box" evidence="1">
    <location>
        <begin position="73"/>
        <end position="120"/>
    </location>
</feature>
<dbReference type="InterPro" id="IPR002900">
    <property type="entry name" value="DUF38/FTH_CAE_spp"/>
</dbReference>
<dbReference type="InterPro" id="IPR041426">
    <property type="entry name" value="Mos1_HTH"/>
</dbReference>
<evidence type="ECO:0000259" key="1">
    <source>
        <dbReference type="PROSITE" id="PS50181"/>
    </source>
</evidence>
<dbReference type="PROSITE" id="PS50181">
    <property type="entry name" value="FBOX"/>
    <property type="match status" value="1"/>
</dbReference>
<dbReference type="InterPro" id="IPR040161">
    <property type="entry name" value="FB224"/>
</dbReference>
<comment type="caution">
    <text evidence="2">The sequence shown here is derived from an EMBL/GenBank/DDBJ whole genome shotgun (WGS) entry which is preliminary data.</text>
</comment>
<dbReference type="AlphaFoldDB" id="A0A2G5SII0"/>
<proteinExistence type="predicted"/>
<accession>A0A2G5SII0</accession>
<dbReference type="CDD" id="cd22150">
    <property type="entry name" value="F-box_CeFBXA-like"/>
    <property type="match status" value="1"/>
</dbReference>
<sequence length="302" mass="35470">MNKSSAVIKNDRYLKTCIKNEVIKKIPIFDSYRKFCNKVGQDAMKYPDFEFWYYRFYHGRRDFNYDRSMDPVPKTIMDIPVKLMYKITENLDPVERAYLRSMNKSIKDIADSHAPIFDSIKIFVSDDLLYWHLNDKLFACLKTANGCEFHAPKGSVIKSDKSIMNKSLEYLVPLFKIPNIQVNHLSLSFYDESVLDGFLSTQFHAKSVKISTTIKTLSLRLLSAMTPGQVESIYMESLHTIDGEIVLRYYETEQFKQAKHVELKGFYKEDDLLKFSHLKSFKCELCFLEPTDYQRIRDASYF</sequence>
<dbReference type="SMART" id="SM00256">
    <property type="entry name" value="FBOX"/>
    <property type="match status" value="1"/>
</dbReference>
<dbReference type="PANTHER" id="PTHR23015">
    <property type="entry name" value="UNCHARACTERIZED C.ELEGANS PROTEIN"/>
    <property type="match status" value="1"/>
</dbReference>
<dbReference type="Pfam" id="PF17906">
    <property type="entry name" value="HTH_48"/>
    <property type="match status" value="1"/>
</dbReference>